<protein>
    <submittedName>
        <fullName evidence="2">RxLR effector protein</fullName>
    </submittedName>
</protein>
<keyword evidence="1" id="KW-0732">Signal</keyword>
<keyword evidence="3" id="KW-1185">Reference proteome</keyword>
<gene>
    <name evidence="2" type="ORF">PHMEG_0002014</name>
</gene>
<proteinExistence type="predicted"/>
<name>A0A225WZA0_9STRA</name>
<feature type="chain" id="PRO_5012398091" evidence="1">
    <location>
        <begin position="28"/>
        <end position="480"/>
    </location>
</feature>
<evidence type="ECO:0000313" key="2">
    <source>
        <dbReference type="EMBL" id="OWZ23145.1"/>
    </source>
</evidence>
<evidence type="ECO:0000313" key="3">
    <source>
        <dbReference type="Proteomes" id="UP000198211"/>
    </source>
</evidence>
<evidence type="ECO:0000256" key="1">
    <source>
        <dbReference type="SAM" id="SignalP"/>
    </source>
</evidence>
<dbReference type="AlphaFoldDB" id="A0A225WZA0"/>
<reference evidence="3" key="1">
    <citation type="submission" date="2017-03" db="EMBL/GenBank/DDBJ databases">
        <title>Phytopthora megakarya and P. palmivora, two closely related causual agents of cacao black pod achieved similar genome size and gene model numbers by different mechanisms.</title>
        <authorList>
            <person name="Ali S."/>
            <person name="Shao J."/>
            <person name="Larry D.J."/>
            <person name="Kronmiller B."/>
            <person name="Shen D."/>
            <person name="Strem M.D."/>
            <person name="Melnick R.L."/>
            <person name="Guiltinan M.J."/>
            <person name="Tyler B.M."/>
            <person name="Meinhardt L.W."/>
            <person name="Bailey B.A."/>
        </authorList>
    </citation>
    <scope>NUCLEOTIDE SEQUENCE [LARGE SCALE GENOMIC DNA]</scope>
    <source>
        <strain evidence="3">zdho120</strain>
    </source>
</reference>
<dbReference type="OrthoDB" id="116465at2759"/>
<feature type="signal peptide" evidence="1">
    <location>
        <begin position="1"/>
        <end position="27"/>
    </location>
</feature>
<organism evidence="2 3">
    <name type="scientific">Phytophthora megakarya</name>
    <dbReference type="NCBI Taxonomy" id="4795"/>
    <lineage>
        <taxon>Eukaryota</taxon>
        <taxon>Sar</taxon>
        <taxon>Stramenopiles</taxon>
        <taxon>Oomycota</taxon>
        <taxon>Peronosporomycetes</taxon>
        <taxon>Peronosporales</taxon>
        <taxon>Peronosporaceae</taxon>
        <taxon>Phytophthora</taxon>
    </lineage>
</organism>
<accession>A0A225WZA0</accession>
<sequence>MRSHKSVLVVVNLYLLGLTVNLTVAKAHSFVVEQPSLLTKRMLRIHNNPSENDEERVIGAAVSSVASHLTTGALKVADFVKLRTWLYHQKSVDDILDTLLLTGKMDDIIQNPNLKLLDNYVDMFNNKYPKQKISLVETLAARHGDIDLAITLSRAKEYSNTKDIATKLQMQQLEGWFNSKKTVDDVFSLLKIKEEGTRFVFSRKLETMDSYVRLFDARNPQQKTDLYKLLCNGFGGEDKFAIVISQAMERPLAALEAVKYQHVMFSRWFAKDYDPMTVLIKVFKYTEDNVATALPEEKLVTDTYKLIYNREMGIFDHAVVIGASTAINPAKLKGWILIMKPVDKALDVLELNTGVENAVLNTNLNLLDKDEALAEAILRALQTENTKNIAIKLQKQNGKILSPKWTILDNYAMFNEKILKSKIIFLSCATSPVATKPEMVVHKTNSFVSGQHSILTKWVLRAQNTANENDEERANIGIDR</sequence>
<comment type="caution">
    <text evidence="2">The sequence shown here is derived from an EMBL/GenBank/DDBJ whole genome shotgun (WGS) entry which is preliminary data.</text>
</comment>
<dbReference type="EMBL" id="NBNE01000082">
    <property type="protein sequence ID" value="OWZ23145.1"/>
    <property type="molecule type" value="Genomic_DNA"/>
</dbReference>
<dbReference type="Proteomes" id="UP000198211">
    <property type="component" value="Unassembled WGS sequence"/>
</dbReference>